<dbReference type="EMBL" id="QRDV01000008">
    <property type="protein sequence ID" value="RED42758.1"/>
    <property type="molecule type" value="Genomic_DNA"/>
</dbReference>
<dbReference type="CDD" id="cd01309">
    <property type="entry name" value="Met_dep_hydrolase_C"/>
    <property type="match status" value="1"/>
</dbReference>
<dbReference type="SUPFAM" id="SSF51338">
    <property type="entry name" value="Composite domain of metallo-dependent hydrolases"/>
    <property type="match status" value="2"/>
</dbReference>
<feature type="compositionally biased region" description="Basic and acidic residues" evidence="1">
    <location>
        <begin position="524"/>
        <end position="539"/>
    </location>
</feature>
<sequence>MIKVHLWLLIFMCSFSLFAQDYFPSNSGVIANNSNYTAFTNATIHVSPTEIIDNATLLIKDGKVVSVGKSVNIPKNTTKIDLTDKTIYPSFIDLYTTFGVEKPKRGGNGPQYGASRSGYYWNDHIMPEQDVMASFKYDVKSASELHKLGFGVVNTHMPDGVVRGTGALIALNNNADNAMRVVDGETTQHLSFRKSVKSRQSYPSSIMGSMALLRQMYNDAKWYEAGHIDTKDLSLEALNKNKNLLQIFEAGSRANLMRADKVGDAFNIQYTIVGGGDEYERIDEIKRTNATIILPIDFQLAYDVDDPFLASTLSLSDMRAWNQQPHNPRLLAENGIKFALTTHGLKSNKSFSSNLMKAIENGLSKQKALEALTTTPAALLGKSDVLGTLKTGSYANFLITDGDIFEKKTKLYENWVQGTVNVIANMNTTDIDGDYNFKLTGSDYKLTISGSVSKPTAKLESDNKTLGTKMSYSDDWVNLTFKTADSTKKEFIRIVANASTNNSLNGKAILPNGNELSFYANKNKTKDSDKKGDKKKVDDATDTPFMSPITYPNLAYGFTEKPKSETLLFKNATVWTNEKEGVLEQTDVLIKDGKISKIGKDLSSKNAKVIDATGKHITAGIIDEHSHIAAASINEGGQNSSAEVTIEDVVNDEDINIYRNLAGGVTSIQILHGSANPIGGRSAIIKLKWGEAADDLIYDNTPKFIKFALGENVKQSRSRTNSRFPQSRMGVEQVFVDYFTRAKAYDQLKKSGKPYRHDAEMETLVEILNGERFISCHSYVQSEINMLMKVAEQFDFRINTFTHILEGYKVADKMKAHGVGGSTFSDWWAYKYEVNDAIPYNAAIMHNAGVTVAINSDDPEMSRRLNQEAAKSVKYGGITEEEALKFVTLNPAKLLHLDDRVGSLKVGKDADVVLWSDHPLSIYAKAEKTIIEGVTYFDLARDQQMREAIKNEKSELTNLMLQDKNKGLKTQPVKKKEEKLMHCDTMDSHH</sequence>
<feature type="domain" description="Amidohydrolase-related" evidence="3">
    <location>
        <begin position="617"/>
        <end position="928"/>
    </location>
</feature>
<evidence type="ECO:0000259" key="3">
    <source>
        <dbReference type="Pfam" id="PF01979"/>
    </source>
</evidence>
<dbReference type="InterPro" id="IPR006680">
    <property type="entry name" value="Amidohydro-rel"/>
</dbReference>
<evidence type="ECO:0000256" key="2">
    <source>
        <dbReference type="SAM" id="SignalP"/>
    </source>
</evidence>
<keyword evidence="2" id="KW-0732">Signal</keyword>
<dbReference type="GO" id="GO:0016810">
    <property type="term" value="F:hydrolase activity, acting on carbon-nitrogen (but not peptide) bonds"/>
    <property type="evidence" value="ECO:0007669"/>
    <property type="project" value="InterPro"/>
</dbReference>
<dbReference type="Gene3D" id="2.30.40.10">
    <property type="entry name" value="Urease, subunit C, domain 1"/>
    <property type="match status" value="2"/>
</dbReference>
<dbReference type="AlphaFoldDB" id="A0A3D9GZR8"/>
<dbReference type="PANTHER" id="PTHR43135">
    <property type="entry name" value="ALPHA-D-RIBOSE 1-METHYLPHOSPHONATE 5-TRIPHOSPHATE DIPHOSPHATASE"/>
    <property type="match status" value="1"/>
</dbReference>
<dbReference type="InterPro" id="IPR032466">
    <property type="entry name" value="Metal_Hydrolase"/>
</dbReference>
<gene>
    <name evidence="4" type="ORF">DFQ10_108165</name>
</gene>
<keyword evidence="5" id="KW-1185">Reference proteome</keyword>
<evidence type="ECO:0000313" key="4">
    <source>
        <dbReference type="EMBL" id="RED42758.1"/>
    </source>
</evidence>
<dbReference type="InterPro" id="IPR051781">
    <property type="entry name" value="Metallo-dep_Hydrolase"/>
</dbReference>
<comment type="caution">
    <text evidence="4">The sequence shown here is derived from an EMBL/GenBank/DDBJ whole genome shotgun (WGS) entry which is preliminary data.</text>
</comment>
<evidence type="ECO:0000313" key="5">
    <source>
        <dbReference type="Proteomes" id="UP000256980"/>
    </source>
</evidence>
<protein>
    <submittedName>
        <fullName evidence="4">Imidazolonepropionase-like amidohydrolase</fullName>
    </submittedName>
</protein>
<proteinExistence type="predicted"/>
<name>A0A3D9GZR8_9FLAO</name>
<dbReference type="PANTHER" id="PTHR43135:SF3">
    <property type="entry name" value="ALPHA-D-RIBOSE 1-METHYLPHOSPHONATE 5-TRIPHOSPHATE DIPHOSPHATASE"/>
    <property type="match status" value="1"/>
</dbReference>
<dbReference type="Proteomes" id="UP000256980">
    <property type="component" value="Unassembled WGS sequence"/>
</dbReference>
<feature type="domain" description="Amidohydrolase-related" evidence="3">
    <location>
        <begin position="313"/>
        <end position="420"/>
    </location>
</feature>
<organism evidence="4 5">
    <name type="scientific">Winogradskyella eximia</name>
    <dbReference type="NCBI Taxonomy" id="262006"/>
    <lineage>
        <taxon>Bacteria</taxon>
        <taxon>Pseudomonadati</taxon>
        <taxon>Bacteroidota</taxon>
        <taxon>Flavobacteriia</taxon>
        <taxon>Flavobacteriales</taxon>
        <taxon>Flavobacteriaceae</taxon>
        <taxon>Winogradskyella</taxon>
    </lineage>
</organism>
<reference evidence="4 5" key="1">
    <citation type="submission" date="2018-07" db="EMBL/GenBank/DDBJ databases">
        <title>Genomic Encyclopedia of Type Strains, Phase III (KMG-III): the genomes of soil and plant-associated and newly described type strains.</title>
        <authorList>
            <person name="Whitman W."/>
        </authorList>
    </citation>
    <scope>NUCLEOTIDE SEQUENCE [LARGE SCALE GENOMIC DNA]</scope>
    <source>
        <strain evidence="4 5">CECT 7946</strain>
    </source>
</reference>
<feature type="signal peptide" evidence="2">
    <location>
        <begin position="1"/>
        <end position="19"/>
    </location>
</feature>
<keyword evidence="4" id="KW-0378">Hydrolase</keyword>
<dbReference type="Gene3D" id="3.20.20.140">
    <property type="entry name" value="Metal-dependent hydrolases"/>
    <property type="match status" value="2"/>
</dbReference>
<feature type="region of interest" description="Disordered" evidence="1">
    <location>
        <begin position="520"/>
        <end position="542"/>
    </location>
</feature>
<feature type="chain" id="PRO_5017700822" evidence="2">
    <location>
        <begin position="20"/>
        <end position="990"/>
    </location>
</feature>
<dbReference type="SUPFAM" id="SSF51556">
    <property type="entry name" value="Metallo-dependent hydrolases"/>
    <property type="match status" value="1"/>
</dbReference>
<accession>A0A3D9GZR8</accession>
<dbReference type="InterPro" id="IPR011059">
    <property type="entry name" value="Metal-dep_hydrolase_composite"/>
</dbReference>
<dbReference type="Pfam" id="PF01979">
    <property type="entry name" value="Amidohydro_1"/>
    <property type="match status" value="2"/>
</dbReference>
<evidence type="ECO:0000256" key="1">
    <source>
        <dbReference type="SAM" id="MobiDB-lite"/>
    </source>
</evidence>
<dbReference type="RefSeq" id="WP_245940746.1">
    <property type="nucleotide sequence ID" value="NZ_QRDV01000008.1"/>
</dbReference>